<dbReference type="EMBL" id="CP038487">
    <property type="protein sequence ID" value="QFZ28662.1"/>
    <property type="molecule type" value="Genomic_DNA"/>
</dbReference>
<protein>
    <submittedName>
        <fullName evidence="1">Kynureninase</fullName>
    </submittedName>
</protein>
<evidence type="ECO:0000313" key="1">
    <source>
        <dbReference type="EMBL" id="QFZ28662.1"/>
    </source>
</evidence>
<evidence type="ECO:0000313" key="2">
    <source>
        <dbReference type="Proteomes" id="UP000326582"/>
    </source>
</evidence>
<proteinExistence type="predicted"/>
<reference evidence="2" key="1">
    <citation type="journal article" date="2019" name="MBio">
        <title>Comparative genomics for the elucidation of multidrug resistance (MDR) in Candida lusitaniae.</title>
        <authorList>
            <person name="Kannan A."/>
            <person name="Asner S.A."/>
            <person name="Trachsel E."/>
            <person name="Kelly S."/>
            <person name="Parker J."/>
            <person name="Sanglard D."/>
        </authorList>
    </citation>
    <scope>NUCLEOTIDE SEQUENCE [LARGE SCALE GENOMIC DNA]</scope>
    <source>
        <strain evidence="2">P1</strain>
    </source>
</reference>
<keyword evidence="2" id="KW-1185">Reference proteome</keyword>
<accession>A0ACD0WMG2</accession>
<dbReference type="Proteomes" id="UP000326582">
    <property type="component" value="Chromosome 4"/>
</dbReference>
<name>A0ACD0WMG2_CLALS</name>
<sequence>MASITTYTMNTKEEAQRLDSEFSSHRDKFVIPTFQSLGISNTEFRPSDSSIYLCGNSLGLMPRSTKKAITDELDAWGERAVESHFNHPGKNASKTSWVDIDLPLVPLLAPIVGALNNEVAVMGSLTANLNALLMSFYKPKGTKTKILFEKRAFPSDYYAFLNMVMLHGFDESHLVQIEVPEGETFLETDLILQHIETYKEELALVCLPGIQYYTGQFFDIETITKAAHSHNIVVGWDLAHAVGNVPLSLHDWGVDFAAWCSYKYLNSGPGAIAGIFVHEKHTKENSTSNFTPRLAGWWGNNASDRFKMLEIFDPMQTALSYRQSNPSVIDCVALKASLEIFQEVGGVNELRSKSIQLTKFMERLLTSSRFYLQPGADKAQFGFKILTPLKAEERGCQLSLLFQPHHDDPAHDVMEQVFSYLHKNAIICDERRPDVIRLAPVPLYNSFHDVYIAIKRLEEALNHIEK</sequence>
<gene>
    <name evidence="1" type="ORF">EJF14_40708</name>
</gene>
<organism evidence="1 2">
    <name type="scientific">Clavispora lusitaniae</name>
    <name type="common">Candida lusitaniae</name>
    <dbReference type="NCBI Taxonomy" id="36911"/>
    <lineage>
        <taxon>Eukaryota</taxon>
        <taxon>Fungi</taxon>
        <taxon>Dikarya</taxon>
        <taxon>Ascomycota</taxon>
        <taxon>Saccharomycotina</taxon>
        <taxon>Pichiomycetes</taxon>
        <taxon>Metschnikowiaceae</taxon>
        <taxon>Clavispora</taxon>
    </lineage>
</organism>